<reference evidence="3 4" key="1">
    <citation type="submission" date="2019-12" db="EMBL/GenBank/DDBJ databases">
        <title>Neisseriaceae gen. nov. sp. Genome sequencing and assembly.</title>
        <authorList>
            <person name="Liu Z."/>
            <person name="Li A."/>
        </authorList>
    </citation>
    <scope>NUCLEOTIDE SEQUENCE [LARGE SCALE GENOMIC DNA]</scope>
    <source>
        <strain evidence="3 4">B2N2-7</strain>
    </source>
</reference>
<comment type="similarity">
    <text evidence="1">Belongs to the short-chain dehydrogenases/reductases (SDR) family.</text>
</comment>
<proteinExistence type="inferred from homology"/>
<keyword evidence="4" id="KW-1185">Reference proteome</keyword>
<evidence type="ECO:0000256" key="1">
    <source>
        <dbReference type="ARBA" id="ARBA00006484"/>
    </source>
</evidence>
<dbReference type="PANTHER" id="PTHR44196:SF4">
    <property type="entry name" value="SHORT CHAIN DEHYDROGENASE"/>
    <property type="match status" value="1"/>
</dbReference>
<accession>A0A845BLD5</accession>
<protein>
    <submittedName>
        <fullName evidence="3">SDR family oxidoreductase</fullName>
    </submittedName>
</protein>
<dbReference type="GO" id="GO:0016020">
    <property type="term" value="C:membrane"/>
    <property type="evidence" value="ECO:0007669"/>
    <property type="project" value="TreeGrafter"/>
</dbReference>
<gene>
    <name evidence="3" type="ORF">GQF02_04380</name>
</gene>
<dbReference type="InterPro" id="IPR002347">
    <property type="entry name" value="SDR_fam"/>
</dbReference>
<dbReference type="PRINTS" id="PR00081">
    <property type="entry name" value="GDHRDH"/>
</dbReference>
<dbReference type="RefSeq" id="WP_160795122.1">
    <property type="nucleotide sequence ID" value="NZ_WSSB01000003.1"/>
</dbReference>
<dbReference type="GO" id="GO:0016491">
    <property type="term" value="F:oxidoreductase activity"/>
    <property type="evidence" value="ECO:0007669"/>
    <property type="project" value="UniProtKB-KW"/>
</dbReference>
<name>A0A845BLD5_9NEIS</name>
<evidence type="ECO:0000313" key="4">
    <source>
        <dbReference type="Proteomes" id="UP000467214"/>
    </source>
</evidence>
<dbReference type="NCBIfam" id="NF006431">
    <property type="entry name" value="PRK08703.1"/>
    <property type="match status" value="1"/>
</dbReference>
<dbReference type="PANTHER" id="PTHR44196">
    <property type="entry name" value="DEHYDROGENASE/REDUCTASE SDR FAMILY MEMBER 7B"/>
    <property type="match status" value="1"/>
</dbReference>
<dbReference type="Gene3D" id="3.40.50.720">
    <property type="entry name" value="NAD(P)-binding Rossmann-like Domain"/>
    <property type="match status" value="1"/>
</dbReference>
<dbReference type="Proteomes" id="UP000467214">
    <property type="component" value="Unassembled WGS sequence"/>
</dbReference>
<dbReference type="AlphaFoldDB" id="A0A845BLD5"/>
<evidence type="ECO:0000256" key="2">
    <source>
        <dbReference type="ARBA" id="ARBA00023002"/>
    </source>
</evidence>
<organism evidence="3 4">
    <name type="scientific">Craterilacuibacter sinensis</name>
    <dbReference type="NCBI Taxonomy" id="2686017"/>
    <lineage>
        <taxon>Bacteria</taxon>
        <taxon>Pseudomonadati</taxon>
        <taxon>Pseudomonadota</taxon>
        <taxon>Betaproteobacteria</taxon>
        <taxon>Neisseriales</taxon>
        <taxon>Neisseriaceae</taxon>
        <taxon>Craterilacuibacter</taxon>
    </lineage>
</organism>
<dbReference type="EMBL" id="WSSB01000003">
    <property type="protein sequence ID" value="MXR36210.1"/>
    <property type="molecule type" value="Genomic_DNA"/>
</dbReference>
<comment type="caution">
    <text evidence="3">The sequence shown here is derived from an EMBL/GenBank/DDBJ whole genome shotgun (WGS) entry which is preliminary data.</text>
</comment>
<dbReference type="InterPro" id="IPR036291">
    <property type="entry name" value="NAD(P)-bd_dom_sf"/>
</dbReference>
<keyword evidence="2" id="KW-0560">Oxidoreductase</keyword>
<sequence>MTTQDFAADCLNGRVILVTGATQGIGEQAAWHYARHGATVVLLARNTKRLEALYDAIVAEGLPEPVAIVLDLLKASDEEFNNLAFQLGQSLGRLDGIVHCASHMYALSPLANQTIDEWMNQYRINTVAPFALTRACLPLLKASPDASVLFVGEEHGQQAKAFWGAFGASHAGLGYLTQVAASEWDAFPNLRVNLLTPGSVNSPQRLRTHPGEARCERGELADLMPHFLYWLSAVSRGRSGEIIHLDLRTQTA</sequence>
<evidence type="ECO:0000313" key="3">
    <source>
        <dbReference type="EMBL" id="MXR36210.1"/>
    </source>
</evidence>
<dbReference type="Pfam" id="PF00106">
    <property type="entry name" value="adh_short"/>
    <property type="match status" value="1"/>
</dbReference>
<dbReference type="SUPFAM" id="SSF51735">
    <property type="entry name" value="NAD(P)-binding Rossmann-fold domains"/>
    <property type="match status" value="1"/>
</dbReference>